<dbReference type="Gene3D" id="3.30.1330.40">
    <property type="entry name" value="RutC-like"/>
    <property type="match status" value="1"/>
</dbReference>
<evidence type="ECO:0000256" key="1">
    <source>
        <dbReference type="ARBA" id="ARBA00010552"/>
    </source>
</evidence>
<dbReference type="PANTHER" id="PTHR11803">
    <property type="entry name" value="2-IMINOBUTANOATE/2-IMINOPROPANOATE DEAMINASE RIDA"/>
    <property type="match status" value="1"/>
</dbReference>
<dbReference type="InterPro" id="IPR035959">
    <property type="entry name" value="RutC-like_sf"/>
</dbReference>
<dbReference type="GO" id="GO:0005829">
    <property type="term" value="C:cytosol"/>
    <property type="evidence" value="ECO:0007669"/>
    <property type="project" value="TreeGrafter"/>
</dbReference>
<sequence>MKRLSAEKGPKAIGAYSIATRVKDMIYTSGQLGMDPSTGSLVDETIESQTEQALKNIKAILEENNSGMNNIIKTTVLLDDISDFKAFNAVYAGFFEEGQYPSRTAFEVGALPIGAKIEIEVIALTN</sequence>
<dbReference type="AlphaFoldDB" id="A0A1H7SQ61"/>
<protein>
    <submittedName>
        <fullName evidence="3">2-iminobutanoate/2-iminopropanoate deaminase</fullName>
    </submittedName>
    <submittedName>
        <fullName evidence="2">RutC family protein</fullName>
    </submittedName>
</protein>
<evidence type="ECO:0000313" key="4">
    <source>
        <dbReference type="Proteomes" id="UP000198548"/>
    </source>
</evidence>
<dbReference type="Proteomes" id="UP000198548">
    <property type="component" value="Unassembled WGS sequence"/>
</dbReference>
<dbReference type="STRING" id="426703.SAMN04488100_10914"/>
<proteinExistence type="inferred from homology"/>
<dbReference type="GO" id="GO:0019239">
    <property type="term" value="F:deaminase activity"/>
    <property type="evidence" value="ECO:0007669"/>
    <property type="project" value="TreeGrafter"/>
</dbReference>
<dbReference type="PANTHER" id="PTHR11803:SF39">
    <property type="entry name" value="2-IMINOBUTANOATE_2-IMINOPROPANOATE DEAMINASE"/>
    <property type="match status" value="1"/>
</dbReference>
<dbReference type="EMBL" id="BJUX01000011">
    <property type="protein sequence ID" value="GEK89197.1"/>
    <property type="molecule type" value="Genomic_DNA"/>
</dbReference>
<evidence type="ECO:0000313" key="2">
    <source>
        <dbReference type="EMBL" id="GEK89197.1"/>
    </source>
</evidence>
<dbReference type="NCBIfam" id="TIGR00004">
    <property type="entry name" value="Rid family detoxifying hydrolase"/>
    <property type="match status" value="1"/>
</dbReference>
<reference evidence="3 4" key="1">
    <citation type="submission" date="2016-10" db="EMBL/GenBank/DDBJ databases">
        <authorList>
            <person name="de Groot N.N."/>
        </authorList>
    </citation>
    <scope>NUCLEOTIDE SEQUENCE [LARGE SCALE GENOMIC DNA]</scope>
    <source>
        <strain evidence="3 4">DSM 19182</strain>
    </source>
</reference>
<dbReference type="Proteomes" id="UP000321425">
    <property type="component" value="Unassembled WGS sequence"/>
</dbReference>
<evidence type="ECO:0000313" key="5">
    <source>
        <dbReference type="Proteomes" id="UP000321425"/>
    </source>
</evidence>
<evidence type="ECO:0000313" key="3">
    <source>
        <dbReference type="EMBL" id="SEL74226.1"/>
    </source>
</evidence>
<accession>A0A1H7SQ61</accession>
<gene>
    <name evidence="2" type="ORF">APU01nite_12360</name>
    <name evidence="3" type="ORF">SAMN04488100_10914</name>
</gene>
<keyword evidence="5" id="KW-1185">Reference proteome</keyword>
<dbReference type="RefSeq" id="WP_177165458.1">
    <property type="nucleotide sequence ID" value="NZ_BJUX01000011.1"/>
</dbReference>
<dbReference type="EMBL" id="FOBL01000009">
    <property type="protein sequence ID" value="SEL74226.1"/>
    <property type="molecule type" value="Genomic_DNA"/>
</dbReference>
<dbReference type="Pfam" id="PF01042">
    <property type="entry name" value="Ribonuc_L-PSP"/>
    <property type="match status" value="1"/>
</dbReference>
<dbReference type="InterPro" id="IPR006056">
    <property type="entry name" value="RidA"/>
</dbReference>
<reference evidence="2 5" key="2">
    <citation type="submission" date="2019-07" db="EMBL/GenBank/DDBJ databases">
        <title>Whole genome shotgun sequence of Alkalibacterium putridalgicola NBRC 103243.</title>
        <authorList>
            <person name="Hosoyama A."/>
            <person name="Uohara A."/>
            <person name="Ohji S."/>
            <person name="Ichikawa N."/>
        </authorList>
    </citation>
    <scope>NUCLEOTIDE SEQUENCE [LARGE SCALE GENOMIC DNA]</scope>
    <source>
        <strain evidence="2 5">NBRC 103243</strain>
    </source>
</reference>
<comment type="similarity">
    <text evidence="1">Belongs to the RutC family.</text>
</comment>
<dbReference type="CDD" id="cd00448">
    <property type="entry name" value="YjgF_YER057c_UK114_family"/>
    <property type="match status" value="1"/>
</dbReference>
<organism evidence="3 4">
    <name type="scientific">Alkalibacterium putridalgicola</name>
    <dbReference type="NCBI Taxonomy" id="426703"/>
    <lineage>
        <taxon>Bacteria</taxon>
        <taxon>Bacillati</taxon>
        <taxon>Bacillota</taxon>
        <taxon>Bacilli</taxon>
        <taxon>Lactobacillales</taxon>
        <taxon>Carnobacteriaceae</taxon>
        <taxon>Alkalibacterium</taxon>
    </lineage>
</organism>
<dbReference type="InterPro" id="IPR006175">
    <property type="entry name" value="YjgF/YER057c/UK114"/>
</dbReference>
<dbReference type="SUPFAM" id="SSF55298">
    <property type="entry name" value="YjgF-like"/>
    <property type="match status" value="1"/>
</dbReference>
<dbReference type="FunFam" id="3.30.1330.40:FF:000001">
    <property type="entry name" value="L-PSP family endoribonuclease"/>
    <property type="match status" value="1"/>
</dbReference>
<name>A0A1H7SQ61_9LACT</name>